<name>A0A444YQT6_ARAHY</name>
<dbReference type="InterPro" id="IPR027640">
    <property type="entry name" value="Kinesin-like_fam"/>
</dbReference>
<sequence>MGRHYLFLTTFLFVKPILIRSLLSHIYLLTLSGIPAKIESDRKRKKSPVVPAEQKEKHNPHLNKTKKMSYCGNSHVGDGGELILIRSPLSDTSLLTLSGIPMRIESDRKRKKCPVVPAEQKKKHTQHLNKTNKISYCSSSDGRDRGEVRVVYEVEPLRIWGSIISLLTICFGMCNDMKTIMTYDIYVQMVEIYNEQFRDLLALDETDNKLEIRSCNDDGLSLPDATFRPVTSTSDVLTLMKLGEVNCAISSTALNNRSSRSHG</sequence>
<dbReference type="PROSITE" id="PS50067">
    <property type="entry name" value="KINESIN_MOTOR_2"/>
    <property type="match status" value="1"/>
</dbReference>
<dbReference type="STRING" id="3818.A0A444YQT6"/>
<dbReference type="GO" id="GO:0005524">
    <property type="term" value="F:ATP binding"/>
    <property type="evidence" value="ECO:0007669"/>
    <property type="project" value="InterPro"/>
</dbReference>
<comment type="caution">
    <text evidence="2">Lacks conserved residue(s) required for the propagation of feature annotation.</text>
</comment>
<reference evidence="4 5" key="1">
    <citation type="submission" date="2019-01" db="EMBL/GenBank/DDBJ databases">
        <title>Sequencing of cultivated peanut Arachis hypogaea provides insights into genome evolution and oil improvement.</title>
        <authorList>
            <person name="Chen X."/>
        </authorList>
    </citation>
    <scope>NUCLEOTIDE SEQUENCE [LARGE SCALE GENOMIC DNA]</scope>
    <source>
        <strain evidence="5">cv. Fuhuasheng</strain>
        <tissue evidence="4">Leaves</tissue>
    </source>
</reference>
<evidence type="ECO:0000256" key="2">
    <source>
        <dbReference type="PROSITE-ProRule" id="PRU00283"/>
    </source>
</evidence>
<proteinExistence type="inferred from homology"/>
<protein>
    <recommendedName>
        <fullName evidence="3">Kinesin motor domain-containing protein</fullName>
    </recommendedName>
</protein>
<dbReference type="InterPro" id="IPR036961">
    <property type="entry name" value="Kinesin_motor_dom_sf"/>
</dbReference>
<dbReference type="Pfam" id="PF00225">
    <property type="entry name" value="Kinesin"/>
    <property type="match status" value="1"/>
</dbReference>
<dbReference type="InterPro" id="IPR001752">
    <property type="entry name" value="Kinesin_motor_dom"/>
</dbReference>
<organism evidence="4 5">
    <name type="scientific">Arachis hypogaea</name>
    <name type="common">Peanut</name>
    <dbReference type="NCBI Taxonomy" id="3818"/>
    <lineage>
        <taxon>Eukaryota</taxon>
        <taxon>Viridiplantae</taxon>
        <taxon>Streptophyta</taxon>
        <taxon>Embryophyta</taxon>
        <taxon>Tracheophyta</taxon>
        <taxon>Spermatophyta</taxon>
        <taxon>Magnoliopsida</taxon>
        <taxon>eudicotyledons</taxon>
        <taxon>Gunneridae</taxon>
        <taxon>Pentapetalae</taxon>
        <taxon>rosids</taxon>
        <taxon>fabids</taxon>
        <taxon>Fabales</taxon>
        <taxon>Fabaceae</taxon>
        <taxon>Papilionoideae</taxon>
        <taxon>50 kb inversion clade</taxon>
        <taxon>dalbergioids sensu lato</taxon>
        <taxon>Dalbergieae</taxon>
        <taxon>Pterocarpus clade</taxon>
        <taxon>Arachis</taxon>
    </lineage>
</organism>
<evidence type="ECO:0000313" key="4">
    <source>
        <dbReference type="EMBL" id="RYR04330.1"/>
    </source>
</evidence>
<comment type="similarity">
    <text evidence="2">Belongs to the TRAFAC class myosin-kinesin ATPase superfamily. Kinesin family.</text>
</comment>
<dbReference type="GO" id="GO:0007018">
    <property type="term" value="P:microtubule-based movement"/>
    <property type="evidence" value="ECO:0007669"/>
    <property type="project" value="InterPro"/>
</dbReference>
<gene>
    <name evidence="4" type="ORF">Ahy_B06g084010</name>
</gene>
<evidence type="ECO:0000256" key="1">
    <source>
        <dbReference type="ARBA" id="ARBA00023175"/>
    </source>
</evidence>
<dbReference type="Proteomes" id="UP000289738">
    <property type="component" value="Chromosome B06"/>
</dbReference>
<dbReference type="GO" id="GO:0008017">
    <property type="term" value="F:microtubule binding"/>
    <property type="evidence" value="ECO:0007669"/>
    <property type="project" value="InterPro"/>
</dbReference>
<dbReference type="GO" id="GO:0003777">
    <property type="term" value="F:microtubule motor activity"/>
    <property type="evidence" value="ECO:0007669"/>
    <property type="project" value="InterPro"/>
</dbReference>
<accession>A0A444YQT6</accession>
<comment type="caution">
    <text evidence="4">The sequence shown here is derived from an EMBL/GenBank/DDBJ whole genome shotgun (WGS) entry which is preliminary data.</text>
</comment>
<dbReference type="GO" id="GO:0015630">
    <property type="term" value="C:microtubule cytoskeleton"/>
    <property type="evidence" value="ECO:0007669"/>
    <property type="project" value="TreeGrafter"/>
</dbReference>
<keyword evidence="5" id="KW-1185">Reference proteome</keyword>
<dbReference type="InterPro" id="IPR027417">
    <property type="entry name" value="P-loop_NTPase"/>
</dbReference>
<evidence type="ECO:0000259" key="3">
    <source>
        <dbReference type="PROSITE" id="PS50067"/>
    </source>
</evidence>
<evidence type="ECO:0000313" key="5">
    <source>
        <dbReference type="Proteomes" id="UP000289738"/>
    </source>
</evidence>
<feature type="domain" description="Kinesin motor" evidence="3">
    <location>
        <begin position="1"/>
        <end position="263"/>
    </location>
</feature>
<dbReference type="AlphaFoldDB" id="A0A444YQT6"/>
<dbReference type="EMBL" id="SDMP01000016">
    <property type="protein sequence ID" value="RYR04330.1"/>
    <property type="molecule type" value="Genomic_DNA"/>
</dbReference>
<dbReference type="PANTHER" id="PTHR47972">
    <property type="entry name" value="KINESIN-LIKE PROTEIN KLP-3"/>
    <property type="match status" value="1"/>
</dbReference>
<keyword evidence="1" id="KW-0505">Motor protein</keyword>
<dbReference type="Gene3D" id="3.40.850.10">
    <property type="entry name" value="Kinesin motor domain"/>
    <property type="match status" value="1"/>
</dbReference>
<dbReference type="SUPFAM" id="SSF52540">
    <property type="entry name" value="P-loop containing nucleoside triphosphate hydrolases"/>
    <property type="match status" value="1"/>
</dbReference>
<dbReference type="PANTHER" id="PTHR47972:SF4">
    <property type="entry name" value="KINESIN-LIKE PROTEIN KIN-14L"/>
    <property type="match status" value="1"/>
</dbReference>